<dbReference type="EMBL" id="JAKZGO010000003">
    <property type="protein sequence ID" value="MCH7412897.1"/>
    <property type="molecule type" value="Genomic_DNA"/>
</dbReference>
<dbReference type="InterPro" id="IPR023795">
    <property type="entry name" value="Serpin_CS"/>
</dbReference>
<reference evidence="3" key="1">
    <citation type="submission" date="2022-03" db="EMBL/GenBank/DDBJ databases">
        <title>De novo assembled genomes of Belliella spp. (Cyclobacteriaceae) strains.</title>
        <authorList>
            <person name="Szabo A."/>
            <person name="Korponai K."/>
            <person name="Felfoldi T."/>
        </authorList>
    </citation>
    <scope>NUCLEOTIDE SEQUENCE</scope>
    <source>
        <strain evidence="3">DSM 111903</strain>
    </source>
</reference>
<evidence type="ECO:0000256" key="1">
    <source>
        <dbReference type="RuleBase" id="RU000411"/>
    </source>
</evidence>
<dbReference type="InterPro" id="IPR042178">
    <property type="entry name" value="Serpin_sf_1"/>
</dbReference>
<proteinExistence type="inferred from homology"/>
<evidence type="ECO:0000313" key="4">
    <source>
        <dbReference type="Proteomes" id="UP001165430"/>
    </source>
</evidence>
<dbReference type="InterPro" id="IPR000215">
    <property type="entry name" value="Serpin_fam"/>
</dbReference>
<protein>
    <submittedName>
        <fullName evidence="3">Serpin family protein</fullName>
    </submittedName>
</protein>
<comment type="similarity">
    <text evidence="1">Belongs to the serpin family.</text>
</comment>
<sequence>MKKIFIKTYMGSKAISSLYILSAFFFCFGCINNEDDALSGKVEANLRVLSSDENRLSDSNTKFAINLFQQIASNNDSENLFFSPYSVHQALAMAMNGNEGVVLEEFIQFLQLEGMSLVEANQAIKDLTSFLLDVDSKVKLNIANGIWYKDDYQVQIPFKNTSQQYFNAEIAPLDMYDPNSVNIINNWIEKQTNNLIKDMLDFIPPNAVMYLVNAIYFKGDWTYNFPKGNTKKEKFKLGSGQEIMTDMMNLGEPAGFKTFATPDHTYLEIPYSSGQYTMGILINDSGNLSQLSQQFTMENLNTWRDNSRDANLILKMPKFKIEYRIDNLANDLQAMGLVTPFHFHADNFTKLFSNPTEPLKISRVIHQALIEVDERGTEAAAATIVEVVELVSSNPNRAPAVFTLDRPFIFFIQEKHSGAILFMGKLENPLENN</sequence>
<dbReference type="PANTHER" id="PTHR11461">
    <property type="entry name" value="SERINE PROTEASE INHIBITOR, SERPIN"/>
    <property type="match status" value="1"/>
</dbReference>
<dbReference type="Proteomes" id="UP001165430">
    <property type="component" value="Unassembled WGS sequence"/>
</dbReference>
<dbReference type="InterPro" id="IPR023796">
    <property type="entry name" value="Serpin_dom"/>
</dbReference>
<evidence type="ECO:0000313" key="3">
    <source>
        <dbReference type="EMBL" id="MCH7412897.1"/>
    </source>
</evidence>
<dbReference type="InterPro" id="IPR036186">
    <property type="entry name" value="Serpin_sf"/>
</dbReference>
<accession>A0ABS9V8Z6</accession>
<evidence type="ECO:0000259" key="2">
    <source>
        <dbReference type="SMART" id="SM00093"/>
    </source>
</evidence>
<gene>
    <name evidence="3" type="ORF">MM213_05320</name>
</gene>
<dbReference type="PANTHER" id="PTHR11461:SF211">
    <property type="entry name" value="GH10112P-RELATED"/>
    <property type="match status" value="1"/>
</dbReference>
<dbReference type="SUPFAM" id="SSF56574">
    <property type="entry name" value="Serpins"/>
    <property type="match status" value="1"/>
</dbReference>
<dbReference type="Pfam" id="PF00079">
    <property type="entry name" value="Serpin"/>
    <property type="match status" value="1"/>
</dbReference>
<comment type="caution">
    <text evidence="3">The sequence shown here is derived from an EMBL/GenBank/DDBJ whole genome shotgun (WGS) entry which is preliminary data.</text>
</comment>
<organism evidence="3 4">
    <name type="scientific">Belliella alkalica</name>
    <dbReference type="NCBI Taxonomy" id="1730871"/>
    <lineage>
        <taxon>Bacteria</taxon>
        <taxon>Pseudomonadati</taxon>
        <taxon>Bacteroidota</taxon>
        <taxon>Cytophagia</taxon>
        <taxon>Cytophagales</taxon>
        <taxon>Cyclobacteriaceae</taxon>
        <taxon>Belliella</taxon>
    </lineage>
</organism>
<dbReference type="Gene3D" id="2.30.39.10">
    <property type="entry name" value="Alpha-1-antitrypsin, domain 1"/>
    <property type="match status" value="1"/>
</dbReference>
<dbReference type="RefSeq" id="WP_241410433.1">
    <property type="nucleotide sequence ID" value="NZ_JAKZGO010000003.1"/>
</dbReference>
<dbReference type="Gene3D" id="3.30.497.10">
    <property type="entry name" value="Antithrombin, subunit I, domain 2"/>
    <property type="match status" value="1"/>
</dbReference>
<feature type="domain" description="Serpin" evidence="2">
    <location>
        <begin position="65"/>
        <end position="429"/>
    </location>
</feature>
<keyword evidence="4" id="KW-1185">Reference proteome</keyword>
<name>A0ABS9V8Z6_9BACT</name>
<dbReference type="CDD" id="cd19588">
    <property type="entry name" value="serpin_miropin-like"/>
    <property type="match status" value="1"/>
</dbReference>
<dbReference type="PROSITE" id="PS00284">
    <property type="entry name" value="SERPIN"/>
    <property type="match status" value="1"/>
</dbReference>
<dbReference type="SMART" id="SM00093">
    <property type="entry name" value="SERPIN"/>
    <property type="match status" value="1"/>
</dbReference>
<dbReference type="InterPro" id="IPR042185">
    <property type="entry name" value="Serpin_sf_2"/>
</dbReference>